<dbReference type="EMBL" id="NIXT01000762">
    <property type="protein sequence ID" value="OXE32236.1"/>
    <property type="molecule type" value="Genomic_DNA"/>
</dbReference>
<evidence type="ECO:0000256" key="1">
    <source>
        <dbReference type="SAM" id="MobiDB-lite"/>
    </source>
</evidence>
<dbReference type="AlphaFoldDB" id="A0A227JAU7"/>
<dbReference type="STRING" id="670.ACZ92_07585"/>
<evidence type="ECO:0000313" key="3">
    <source>
        <dbReference type="Proteomes" id="UP000214596"/>
    </source>
</evidence>
<sequence length="26" mass="2892">MTLVYSTETGRIKPEEEKVARPKGDG</sequence>
<reference evidence="2 3" key="1">
    <citation type="journal article" date="2017" name="Appl. Environ. Microbiol.">
        <title>Parallel evolution of two clades of a major Atlantic endemic Vibrio parahaemolyticus pathogen lineage by independent acquisition of related pathogenicity islands.</title>
        <authorList>
            <person name="Xu F."/>
            <person name="Gonzalez-Escalona N."/>
            <person name="Drees K.P."/>
            <person name="Sebra R.P."/>
            <person name="Cooper V.S."/>
            <person name="Jones S.H."/>
            <person name="Whistler C.A."/>
        </authorList>
    </citation>
    <scope>NUCLEOTIDE SEQUENCE [LARGE SCALE GENOMIC DNA]</scope>
    <source>
        <strain evidence="2 3">MAVP-3</strain>
    </source>
</reference>
<feature type="region of interest" description="Disordered" evidence="1">
    <location>
        <begin position="1"/>
        <end position="26"/>
    </location>
</feature>
<evidence type="ECO:0000313" key="2">
    <source>
        <dbReference type="EMBL" id="OXE32236.1"/>
    </source>
</evidence>
<dbReference type="Proteomes" id="UP000214596">
    <property type="component" value="Unassembled WGS sequence"/>
</dbReference>
<feature type="non-terminal residue" evidence="2">
    <location>
        <position position="26"/>
    </location>
</feature>
<gene>
    <name evidence="2" type="ORF">CA163_13715</name>
</gene>
<name>A0A227JAU7_VIBPH</name>
<organism evidence="2 3">
    <name type="scientific">Vibrio parahaemolyticus</name>
    <dbReference type="NCBI Taxonomy" id="670"/>
    <lineage>
        <taxon>Bacteria</taxon>
        <taxon>Pseudomonadati</taxon>
        <taxon>Pseudomonadota</taxon>
        <taxon>Gammaproteobacteria</taxon>
        <taxon>Vibrionales</taxon>
        <taxon>Vibrionaceae</taxon>
        <taxon>Vibrio</taxon>
    </lineage>
</organism>
<feature type="compositionally biased region" description="Basic and acidic residues" evidence="1">
    <location>
        <begin position="10"/>
        <end position="26"/>
    </location>
</feature>
<proteinExistence type="predicted"/>
<accession>A0A227JAU7</accession>
<comment type="caution">
    <text evidence="2">The sequence shown here is derived from an EMBL/GenBank/DDBJ whole genome shotgun (WGS) entry which is preliminary data.</text>
</comment>
<protein>
    <submittedName>
        <fullName evidence="2">Stress response translation initiation inhibitor YciH</fullName>
    </submittedName>
</protein>